<protein>
    <submittedName>
        <fullName evidence="1">Uncharacterized protein</fullName>
    </submittedName>
</protein>
<comment type="caution">
    <text evidence="1">The sequence shown here is derived from an EMBL/GenBank/DDBJ whole genome shotgun (WGS) entry which is preliminary data.</text>
</comment>
<dbReference type="InParanoid" id="D3B2D8"/>
<dbReference type="RefSeq" id="XP_020436626.1">
    <property type="nucleotide sequence ID" value="XM_020573531.1"/>
</dbReference>
<dbReference type="Proteomes" id="UP000001396">
    <property type="component" value="Unassembled WGS sequence"/>
</dbReference>
<evidence type="ECO:0000313" key="1">
    <source>
        <dbReference type="EMBL" id="EFA84513.1"/>
    </source>
</evidence>
<gene>
    <name evidence="1" type="ORF">PPL_02549</name>
</gene>
<evidence type="ECO:0000313" key="2">
    <source>
        <dbReference type="Proteomes" id="UP000001396"/>
    </source>
</evidence>
<name>D3B2D8_HETP5</name>
<sequence>MKSYFRYITDKGIANLDHYSYSGVDNSFCAKHFLKNWWNFALEYVPLWLALDIR</sequence>
<dbReference type="STRING" id="670386.D3B2D8"/>
<keyword evidence="2" id="KW-1185">Reference proteome</keyword>
<proteinExistence type="predicted"/>
<dbReference type="EMBL" id="ADBJ01000009">
    <property type="protein sequence ID" value="EFA84513.1"/>
    <property type="molecule type" value="Genomic_DNA"/>
</dbReference>
<organism evidence="1 2">
    <name type="scientific">Heterostelium pallidum (strain ATCC 26659 / Pp 5 / PN500)</name>
    <name type="common">Cellular slime mold</name>
    <name type="synonym">Polysphondylium pallidum</name>
    <dbReference type="NCBI Taxonomy" id="670386"/>
    <lineage>
        <taxon>Eukaryota</taxon>
        <taxon>Amoebozoa</taxon>
        <taxon>Evosea</taxon>
        <taxon>Eumycetozoa</taxon>
        <taxon>Dictyostelia</taxon>
        <taxon>Acytosteliales</taxon>
        <taxon>Acytosteliaceae</taxon>
        <taxon>Heterostelium</taxon>
    </lineage>
</organism>
<reference evidence="1 2" key="1">
    <citation type="journal article" date="2011" name="Genome Res.">
        <title>Phylogeny-wide analysis of social amoeba genomes highlights ancient origins for complex intercellular communication.</title>
        <authorList>
            <person name="Heidel A.J."/>
            <person name="Lawal H.M."/>
            <person name="Felder M."/>
            <person name="Schilde C."/>
            <person name="Helps N.R."/>
            <person name="Tunggal B."/>
            <person name="Rivero F."/>
            <person name="John U."/>
            <person name="Schleicher M."/>
            <person name="Eichinger L."/>
            <person name="Platzer M."/>
            <person name="Noegel A.A."/>
            <person name="Schaap P."/>
            <person name="Gloeckner G."/>
        </authorList>
    </citation>
    <scope>NUCLEOTIDE SEQUENCE [LARGE SCALE GENOMIC DNA]</scope>
    <source>
        <strain evidence="2">ATCC 26659 / Pp 5 / PN500</strain>
    </source>
</reference>
<dbReference type="AlphaFoldDB" id="D3B2D8"/>
<dbReference type="GeneID" id="31358073"/>
<accession>D3B2D8</accession>